<dbReference type="FunFam" id="3.30.43.10:FF:000001">
    <property type="entry name" value="Xanthine dehydrogenase/oxidase"/>
    <property type="match status" value="1"/>
</dbReference>
<dbReference type="STRING" id="1745343.A0A2J6PNL4"/>
<dbReference type="InterPro" id="IPR036884">
    <property type="entry name" value="2Fe-2S-bd_dom_sf"/>
</dbReference>
<name>A0A2J6PNL4_9HELO</name>
<keyword evidence="25" id="KW-1185">Reference proteome</keyword>
<dbReference type="InterPro" id="IPR036683">
    <property type="entry name" value="CO_DH_flav_C_dom_sf"/>
</dbReference>
<dbReference type="Pfam" id="PF02738">
    <property type="entry name" value="MoCoBD_1"/>
    <property type="match status" value="1"/>
</dbReference>
<dbReference type="PROSITE" id="PS00197">
    <property type="entry name" value="2FE2S_FER_1"/>
    <property type="match status" value="1"/>
</dbReference>
<dbReference type="Pfam" id="PF20256">
    <property type="entry name" value="MoCoBD_2"/>
    <property type="match status" value="1"/>
</dbReference>
<evidence type="ECO:0000256" key="17">
    <source>
        <dbReference type="ARBA" id="ARBA00049517"/>
    </source>
</evidence>
<reference evidence="24 25" key="1">
    <citation type="submission" date="2016-05" db="EMBL/GenBank/DDBJ databases">
        <title>A degradative enzymes factory behind the ericoid mycorrhizal symbiosis.</title>
        <authorList>
            <consortium name="DOE Joint Genome Institute"/>
            <person name="Martino E."/>
            <person name="Morin E."/>
            <person name="Grelet G."/>
            <person name="Kuo A."/>
            <person name="Kohler A."/>
            <person name="Daghino S."/>
            <person name="Barry K."/>
            <person name="Choi C."/>
            <person name="Cichocki N."/>
            <person name="Clum A."/>
            <person name="Copeland A."/>
            <person name="Hainaut M."/>
            <person name="Haridas S."/>
            <person name="Labutti K."/>
            <person name="Lindquist E."/>
            <person name="Lipzen A."/>
            <person name="Khouja H.-R."/>
            <person name="Murat C."/>
            <person name="Ohm R."/>
            <person name="Olson A."/>
            <person name="Spatafora J."/>
            <person name="Veneault-Fourrey C."/>
            <person name="Henrissat B."/>
            <person name="Grigoriev I."/>
            <person name="Martin F."/>
            <person name="Perotto S."/>
        </authorList>
    </citation>
    <scope>NUCLEOTIDE SEQUENCE [LARGE SCALE GENOMIC DNA]</scope>
    <source>
        <strain evidence="24 25">UAMH 7357</strain>
    </source>
</reference>
<dbReference type="FunFam" id="3.30.365.10:FF:000002">
    <property type="entry name" value="Xanthine dehydrogenase oxidase"/>
    <property type="match status" value="1"/>
</dbReference>
<evidence type="ECO:0000256" key="19">
    <source>
        <dbReference type="PIRSR" id="PIRSR000127-2"/>
    </source>
</evidence>
<dbReference type="InterPro" id="IPR016167">
    <property type="entry name" value="FAD-bd_PCMH_sub1"/>
</dbReference>
<dbReference type="InterPro" id="IPR046867">
    <property type="entry name" value="AldOxase/xan_DH_MoCoBD2"/>
</dbReference>
<evidence type="ECO:0000256" key="16">
    <source>
        <dbReference type="ARBA" id="ARBA00049017"/>
    </source>
</evidence>
<dbReference type="SUPFAM" id="SSF47741">
    <property type="entry name" value="CO dehydrogenase ISP C-domain like"/>
    <property type="match status" value="1"/>
</dbReference>
<evidence type="ECO:0000256" key="6">
    <source>
        <dbReference type="ARBA" id="ARBA00022630"/>
    </source>
</evidence>
<feature type="region of interest" description="Disordered" evidence="21">
    <location>
        <begin position="237"/>
        <end position="322"/>
    </location>
</feature>
<evidence type="ECO:0000256" key="20">
    <source>
        <dbReference type="PIRSR" id="PIRSR000127-3"/>
    </source>
</evidence>
<dbReference type="Gene3D" id="1.10.150.120">
    <property type="entry name" value="[2Fe-2S]-binding domain"/>
    <property type="match status" value="1"/>
</dbReference>
<dbReference type="SUPFAM" id="SSF54665">
    <property type="entry name" value="CO dehydrogenase molybdoprotein N-domain-like"/>
    <property type="match status" value="1"/>
</dbReference>
<dbReference type="Gene3D" id="3.10.20.30">
    <property type="match status" value="1"/>
</dbReference>
<feature type="binding site" evidence="20">
    <location>
        <position position="131"/>
    </location>
    <ligand>
        <name>[2Fe-2S] cluster</name>
        <dbReference type="ChEBI" id="CHEBI:190135"/>
        <label>2</label>
    </ligand>
</feature>
<gene>
    <name evidence="24" type="ORF">NA56DRAFT_608711</name>
</gene>
<feature type="binding site" evidence="20">
    <location>
        <position position="174"/>
    </location>
    <ligand>
        <name>[2Fe-2S] cluster</name>
        <dbReference type="ChEBI" id="CHEBI:190135"/>
        <label>2</label>
    </ligand>
</feature>
<dbReference type="Gene3D" id="3.30.365.10">
    <property type="entry name" value="Aldehyde oxidase/xanthine dehydrogenase, molybdopterin binding domain"/>
    <property type="match status" value="4"/>
</dbReference>
<keyword evidence="7 20" id="KW-0001">2Fe-2S</keyword>
<feature type="binding site" evidence="19">
    <location>
        <begin position="387"/>
        <end position="394"/>
    </location>
    <ligand>
        <name>FAD</name>
        <dbReference type="ChEBI" id="CHEBI:57692"/>
    </ligand>
</feature>
<evidence type="ECO:0000256" key="9">
    <source>
        <dbReference type="ARBA" id="ARBA00022827"/>
    </source>
</evidence>
<feature type="binding site" evidence="19">
    <location>
        <position position="1047"/>
    </location>
    <ligand>
        <name>substrate</name>
    </ligand>
</feature>
<feature type="binding site" evidence="19">
    <location>
        <position position="474"/>
    </location>
    <ligand>
        <name>FAD</name>
        <dbReference type="ChEBI" id="CHEBI:57692"/>
    </ligand>
</feature>
<evidence type="ECO:0000313" key="25">
    <source>
        <dbReference type="Proteomes" id="UP000235672"/>
    </source>
</evidence>
<evidence type="ECO:0000256" key="2">
    <source>
        <dbReference type="ARBA" id="ARBA00004275"/>
    </source>
</evidence>
<evidence type="ECO:0000256" key="11">
    <source>
        <dbReference type="ARBA" id="ARBA00023004"/>
    </source>
</evidence>
<dbReference type="PANTHER" id="PTHR45444">
    <property type="entry name" value="XANTHINE DEHYDROGENASE"/>
    <property type="match status" value="1"/>
</dbReference>
<dbReference type="EMBL" id="KZ613512">
    <property type="protein sequence ID" value="PMD15599.1"/>
    <property type="molecule type" value="Genomic_DNA"/>
</dbReference>
<feature type="binding site" evidence="19">
    <location>
        <position position="497"/>
    </location>
    <ligand>
        <name>FAD</name>
        <dbReference type="ChEBI" id="CHEBI:57692"/>
    </ligand>
</feature>
<dbReference type="SMART" id="SM01008">
    <property type="entry name" value="Ald_Xan_dh_C"/>
    <property type="match status" value="1"/>
</dbReference>
<evidence type="ECO:0000259" key="22">
    <source>
        <dbReference type="PROSITE" id="PS51085"/>
    </source>
</evidence>
<comment type="subcellular location">
    <subcellularLocation>
        <location evidence="2">Peroxisome</location>
    </subcellularLocation>
</comment>
<evidence type="ECO:0000256" key="8">
    <source>
        <dbReference type="ARBA" id="ARBA00022723"/>
    </source>
</evidence>
<dbReference type="InterPro" id="IPR036318">
    <property type="entry name" value="FAD-bd_PCMH-like_sf"/>
</dbReference>
<dbReference type="Gene3D" id="3.30.43.10">
    <property type="entry name" value="Uridine Diphospho-n-acetylenolpyruvylglucosamine Reductase, domain 2"/>
    <property type="match status" value="1"/>
</dbReference>
<feature type="domain" description="2Fe-2S ferredoxin-type" evidence="22">
    <location>
        <begin position="17"/>
        <end position="107"/>
    </location>
</feature>
<dbReference type="InterPro" id="IPR016166">
    <property type="entry name" value="FAD-bd_PCMH"/>
</dbReference>
<evidence type="ECO:0000256" key="12">
    <source>
        <dbReference type="ARBA" id="ARBA00023014"/>
    </source>
</evidence>
<dbReference type="Gene3D" id="3.30.390.50">
    <property type="entry name" value="CO dehydrogenase flavoprotein, C-terminal domain"/>
    <property type="match status" value="1"/>
</dbReference>
<dbReference type="SUPFAM" id="SSF55447">
    <property type="entry name" value="CO dehydrogenase flavoprotein C-terminal domain-like"/>
    <property type="match status" value="1"/>
</dbReference>
<dbReference type="EC" id="1.17.1.4" evidence="4"/>
<feature type="binding site" evidence="20">
    <location>
        <position position="900"/>
    </location>
    <ligand>
        <name>Mo-molybdopterin</name>
        <dbReference type="ChEBI" id="CHEBI:71302"/>
    </ligand>
    <ligandPart>
        <name>Mo</name>
        <dbReference type="ChEBI" id="CHEBI:28685"/>
    </ligandPart>
</feature>
<keyword evidence="12 20" id="KW-0411">Iron-sulfur</keyword>
<dbReference type="InterPro" id="IPR036856">
    <property type="entry name" value="Ald_Oxase/Xan_DH_a/b_sf"/>
</dbReference>
<evidence type="ECO:0000256" key="14">
    <source>
        <dbReference type="ARBA" id="ARBA00023140"/>
    </source>
</evidence>
<dbReference type="InterPro" id="IPR016169">
    <property type="entry name" value="FAD-bd_PCMH_sub2"/>
</dbReference>
<keyword evidence="9 19" id="KW-0274">FAD</keyword>
<feature type="binding site" evidence="19">
    <location>
        <begin position="484"/>
        <end position="488"/>
    </location>
    <ligand>
        <name>FAD</name>
        <dbReference type="ChEBI" id="CHEBI:57692"/>
    </ligand>
</feature>
<feature type="binding site" evidence="19">
    <location>
        <position position="1013"/>
    </location>
    <ligand>
        <name>substrate</name>
    </ligand>
</feature>
<dbReference type="FunFam" id="3.30.365.10:FF:000004">
    <property type="entry name" value="Xanthine dehydrogenase oxidase"/>
    <property type="match status" value="1"/>
</dbReference>
<dbReference type="GO" id="GO:0005506">
    <property type="term" value="F:iron ion binding"/>
    <property type="evidence" value="ECO:0007669"/>
    <property type="project" value="InterPro"/>
</dbReference>
<evidence type="ECO:0000256" key="4">
    <source>
        <dbReference type="ARBA" id="ARBA00013123"/>
    </source>
</evidence>
<dbReference type="PROSITE" id="PS00559">
    <property type="entry name" value="MOLYBDOPTERIN_EUK"/>
    <property type="match status" value="1"/>
</dbReference>
<dbReference type="Pfam" id="PF01315">
    <property type="entry name" value="Ald_Xan_dh_C"/>
    <property type="match status" value="1"/>
</dbReference>
<dbReference type="InterPro" id="IPR037165">
    <property type="entry name" value="AldOxase/xan_DH_Mopterin-bd_sf"/>
</dbReference>
<dbReference type="GO" id="GO:0043546">
    <property type="term" value="F:molybdopterin cofactor binding"/>
    <property type="evidence" value="ECO:0007669"/>
    <property type="project" value="InterPro"/>
</dbReference>
<dbReference type="InterPro" id="IPR002346">
    <property type="entry name" value="Mopterin_DH_FAD-bd"/>
</dbReference>
<evidence type="ECO:0000313" key="24">
    <source>
        <dbReference type="EMBL" id="PMD15599.1"/>
    </source>
</evidence>
<dbReference type="SUPFAM" id="SSF56003">
    <property type="entry name" value="Molybdenum cofactor-binding domain"/>
    <property type="match status" value="1"/>
</dbReference>
<evidence type="ECO:0000256" key="1">
    <source>
        <dbReference type="ARBA" id="ARBA00001974"/>
    </source>
</evidence>
<comment type="cofactor">
    <cofactor evidence="20">
        <name>Mo-molybdopterin</name>
        <dbReference type="ChEBI" id="CHEBI:71302"/>
    </cofactor>
    <text evidence="20">Binds 1 Mo-molybdopterin (Mo-MPT) cofactor per subunit.</text>
</comment>
<dbReference type="PROSITE" id="PS51085">
    <property type="entry name" value="2FE2S_FER_2"/>
    <property type="match status" value="1"/>
</dbReference>
<comment type="catalytic activity">
    <reaction evidence="16">
        <text>xanthine + NAD(+) + H2O = urate + NADH + H(+)</text>
        <dbReference type="Rhea" id="RHEA:16669"/>
        <dbReference type="ChEBI" id="CHEBI:15377"/>
        <dbReference type="ChEBI" id="CHEBI:15378"/>
        <dbReference type="ChEBI" id="CHEBI:17712"/>
        <dbReference type="ChEBI" id="CHEBI:17775"/>
        <dbReference type="ChEBI" id="CHEBI:57540"/>
        <dbReference type="ChEBI" id="CHEBI:57945"/>
        <dbReference type="EC" id="1.17.1.4"/>
    </reaction>
</comment>
<comment type="cofactor">
    <cofactor evidence="15">
        <name>[2Fe-2S] cluster</name>
        <dbReference type="ChEBI" id="CHEBI:190135"/>
    </cofactor>
</comment>
<feature type="binding site" evidence="19">
    <location>
        <position position="935"/>
    </location>
    <ligand>
        <name>substrate</name>
    </ligand>
</feature>
<dbReference type="InterPro" id="IPR012675">
    <property type="entry name" value="Beta-grasp_dom_sf"/>
</dbReference>
<feature type="binding site" evidence="20">
    <location>
        <position position="931"/>
    </location>
    <ligand>
        <name>Mo-molybdopterin</name>
        <dbReference type="ChEBI" id="CHEBI:71302"/>
    </ligand>
    <ligandPart>
        <name>Mo</name>
        <dbReference type="ChEBI" id="CHEBI:28685"/>
    </ligandPart>
</feature>
<evidence type="ECO:0000256" key="21">
    <source>
        <dbReference type="SAM" id="MobiDB-lite"/>
    </source>
</evidence>
<dbReference type="GO" id="GO:0051537">
    <property type="term" value="F:2 iron, 2 sulfur cluster binding"/>
    <property type="evidence" value="ECO:0007669"/>
    <property type="project" value="UniProtKB-KW"/>
</dbReference>
<dbReference type="SMART" id="SM01092">
    <property type="entry name" value="CO_deh_flav_C"/>
    <property type="match status" value="1"/>
</dbReference>
<feature type="domain" description="FAD-binding PCMH-type" evidence="23">
    <location>
        <begin position="359"/>
        <end position="551"/>
    </location>
</feature>
<dbReference type="FunFam" id="3.30.365.10:FF:000003">
    <property type="entry name" value="Aldehyde oxidase 1"/>
    <property type="match status" value="1"/>
</dbReference>
<dbReference type="GO" id="GO:0071949">
    <property type="term" value="F:FAD binding"/>
    <property type="evidence" value="ECO:0007669"/>
    <property type="project" value="InterPro"/>
</dbReference>
<keyword evidence="14" id="KW-0576">Peroxisome</keyword>
<dbReference type="InterPro" id="IPR036010">
    <property type="entry name" value="2Fe-2S_ferredoxin-like_sf"/>
</dbReference>
<evidence type="ECO:0000259" key="23">
    <source>
        <dbReference type="PROSITE" id="PS51387"/>
    </source>
</evidence>
<keyword evidence="6" id="KW-0285">Flavoprotein</keyword>
<evidence type="ECO:0000256" key="13">
    <source>
        <dbReference type="ARBA" id="ARBA00023027"/>
    </source>
</evidence>
<evidence type="ECO:0000256" key="15">
    <source>
        <dbReference type="ARBA" id="ARBA00034078"/>
    </source>
</evidence>
<dbReference type="InterPro" id="IPR005107">
    <property type="entry name" value="CO_DH_flav_C"/>
</dbReference>
<dbReference type="Pfam" id="PF01799">
    <property type="entry name" value="Fer2_2"/>
    <property type="match status" value="1"/>
</dbReference>
<feature type="binding site" evidence="20">
    <location>
        <position position="89"/>
    </location>
    <ligand>
        <name>[2Fe-2S] cluster</name>
        <dbReference type="ChEBI" id="CHEBI:190135"/>
        <label>1</label>
    </ligand>
</feature>
<evidence type="ECO:0000256" key="3">
    <source>
        <dbReference type="ARBA" id="ARBA00006849"/>
    </source>
</evidence>
<dbReference type="InterPro" id="IPR001041">
    <property type="entry name" value="2Fe-2S_ferredoxin-type"/>
</dbReference>
<feature type="binding site" evidence="19">
    <location>
        <position position="561"/>
    </location>
    <ligand>
        <name>FAD</name>
        <dbReference type="ChEBI" id="CHEBI:57692"/>
    </ligand>
</feature>
<comment type="similarity">
    <text evidence="3">Belongs to the xanthine dehydrogenase family.</text>
</comment>
<evidence type="ECO:0000256" key="10">
    <source>
        <dbReference type="ARBA" id="ARBA00023002"/>
    </source>
</evidence>
<comment type="cofactor">
    <cofactor evidence="20">
        <name>[2Fe-2S] cluster</name>
        <dbReference type="ChEBI" id="CHEBI:190135"/>
    </cofactor>
    <text evidence="20">Binds 2 [2Fe-2S] clusters.</text>
</comment>
<keyword evidence="8 20" id="KW-0479">Metal-binding</keyword>
<dbReference type="Gene3D" id="3.90.1170.50">
    <property type="entry name" value="Aldehyde oxidase/xanthine dehydrogenase, a/b hammerhead"/>
    <property type="match status" value="1"/>
</dbReference>
<feature type="binding site" evidence="20">
    <location>
        <position position="1214"/>
    </location>
    <ligand>
        <name>Mo-molybdopterin</name>
        <dbReference type="ChEBI" id="CHEBI:71302"/>
    </ligand>
    <ligandPart>
        <name>Mo</name>
        <dbReference type="ChEBI" id="CHEBI:28685"/>
    </ligandPart>
</feature>
<dbReference type="Proteomes" id="UP000235672">
    <property type="component" value="Unassembled WGS sequence"/>
</dbReference>
<dbReference type="FunFam" id="3.30.365.10:FF:000001">
    <property type="entry name" value="Xanthine dehydrogenase oxidase"/>
    <property type="match status" value="1"/>
</dbReference>
<dbReference type="GO" id="GO:0005777">
    <property type="term" value="C:peroxisome"/>
    <property type="evidence" value="ECO:0007669"/>
    <property type="project" value="UniProtKB-SubCell"/>
</dbReference>
<dbReference type="PIRSF" id="PIRSF000127">
    <property type="entry name" value="Xanthine_DH"/>
    <property type="match status" value="1"/>
</dbReference>
<evidence type="ECO:0000256" key="5">
    <source>
        <dbReference type="ARBA" id="ARBA00022505"/>
    </source>
</evidence>
<feature type="binding site" evidence="20">
    <location>
        <position position="172"/>
    </location>
    <ligand>
        <name>[2Fe-2S] cluster</name>
        <dbReference type="ChEBI" id="CHEBI:190135"/>
        <label>2</label>
    </ligand>
</feature>
<comment type="catalytic activity">
    <reaction evidence="17">
        <text>hypoxanthine + NAD(+) + H2O = xanthine + NADH + H(+)</text>
        <dbReference type="Rhea" id="RHEA:24670"/>
        <dbReference type="ChEBI" id="CHEBI:15377"/>
        <dbReference type="ChEBI" id="CHEBI:15378"/>
        <dbReference type="ChEBI" id="CHEBI:17368"/>
        <dbReference type="ChEBI" id="CHEBI:17712"/>
        <dbReference type="ChEBI" id="CHEBI:57540"/>
        <dbReference type="ChEBI" id="CHEBI:57945"/>
        <dbReference type="EC" id="1.17.1.4"/>
    </reaction>
</comment>
<dbReference type="FunFam" id="3.10.20.30:FF:000012">
    <property type="entry name" value="Xanthine dehydrogenase/oxidase"/>
    <property type="match status" value="1"/>
</dbReference>
<proteinExistence type="inferred from homology"/>
<dbReference type="InterPro" id="IPR002888">
    <property type="entry name" value="2Fe-2S-bd"/>
</dbReference>
<dbReference type="Pfam" id="PF00111">
    <property type="entry name" value="Fer2"/>
    <property type="match status" value="1"/>
</dbReference>
<dbReference type="OrthoDB" id="8300278at2759"/>
<dbReference type="FunFam" id="3.30.465.10:FF:000004">
    <property type="entry name" value="Xanthine dehydrogenase/oxidase"/>
    <property type="match status" value="1"/>
</dbReference>
<evidence type="ECO:0000256" key="18">
    <source>
        <dbReference type="PIRSR" id="PIRSR000127-1"/>
    </source>
</evidence>
<dbReference type="PANTHER" id="PTHR45444:SF3">
    <property type="entry name" value="XANTHINE DEHYDROGENASE"/>
    <property type="match status" value="1"/>
</dbReference>
<dbReference type="Pfam" id="PF00941">
    <property type="entry name" value="FAD_binding_5"/>
    <property type="match status" value="1"/>
</dbReference>
<evidence type="ECO:0000256" key="7">
    <source>
        <dbReference type="ARBA" id="ARBA00022714"/>
    </source>
</evidence>
<protein>
    <recommendedName>
        <fullName evidence="4">xanthine dehydrogenase</fullName>
        <ecNumber evidence="4">1.17.1.4</ecNumber>
    </recommendedName>
</protein>
<keyword evidence="11 20" id="KW-0408">Iron</keyword>
<keyword evidence="10" id="KW-0560">Oxidoreductase</keyword>
<keyword evidence="5 20" id="KW-0500">Molybdenum</keyword>
<dbReference type="Gene3D" id="3.30.465.10">
    <property type="match status" value="1"/>
</dbReference>
<feature type="binding site" evidence="20">
    <location>
        <position position="64"/>
    </location>
    <ligand>
        <name>[2Fe-2S] cluster</name>
        <dbReference type="ChEBI" id="CHEBI:190135"/>
        <label>1</label>
    </ligand>
</feature>
<dbReference type="SUPFAM" id="SSF54292">
    <property type="entry name" value="2Fe-2S ferredoxin-like"/>
    <property type="match status" value="1"/>
</dbReference>
<keyword evidence="13" id="KW-0520">NAD</keyword>
<feature type="binding site" evidence="20">
    <location>
        <position position="128"/>
    </location>
    <ligand>
        <name>[2Fe-2S] cluster</name>
        <dbReference type="ChEBI" id="CHEBI:190135"/>
        <label>2</label>
    </ligand>
</feature>
<organism evidence="24 25">
    <name type="scientific">Hyaloscypha hepaticicola</name>
    <dbReference type="NCBI Taxonomy" id="2082293"/>
    <lineage>
        <taxon>Eukaryota</taxon>
        <taxon>Fungi</taxon>
        <taxon>Dikarya</taxon>
        <taxon>Ascomycota</taxon>
        <taxon>Pezizomycotina</taxon>
        <taxon>Leotiomycetes</taxon>
        <taxon>Helotiales</taxon>
        <taxon>Hyaloscyphaceae</taxon>
        <taxon>Hyaloscypha</taxon>
    </lineage>
</organism>
<dbReference type="GO" id="GO:0004854">
    <property type="term" value="F:xanthine dehydrogenase activity"/>
    <property type="evidence" value="ECO:0007669"/>
    <property type="project" value="UniProtKB-EC"/>
</dbReference>
<feature type="binding site" evidence="20">
    <location>
        <position position="61"/>
    </location>
    <ligand>
        <name>[2Fe-2S] cluster</name>
        <dbReference type="ChEBI" id="CHEBI:190135"/>
        <label>1</label>
    </ligand>
</feature>
<dbReference type="InterPro" id="IPR022407">
    <property type="entry name" value="OxRdtase_Mopterin_BS"/>
</dbReference>
<comment type="cofactor">
    <cofactor evidence="1 19">
        <name>FAD</name>
        <dbReference type="ChEBI" id="CHEBI:57692"/>
    </cofactor>
</comment>
<dbReference type="InterPro" id="IPR006058">
    <property type="entry name" value="2Fe2S_fd_BS"/>
</dbReference>
<feature type="active site" description="Proton acceptor" evidence="18">
    <location>
        <position position="1403"/>
    </location>
</feature>
<dbReference type="InterPro" id="IPR008274">
    <property type="entry name" value="AldOxase/xan_DH_MoCoBD1"/>
</dbReference>
<dbReference type="Pfam" id="PF03450">
    <property type="entry name" value="CO_deh_flav_C"/>
    <property type="match status" value="1"/>
</dbReference>
<dbReference type="InterPro" id="IPR000674">
    <property type="entry name" value="Ald_Oxase/Xan_DH_a/b"/>
</dbReference>
<feature type="binding site" evidence="20">
    <location>
        <position position="56"/>
    </location>
    <ligand>
        <name>[2Fe-2S] cluster</name>
        <dbReference type="ChEBI" id="CHEBI:190135"/>
        <label>1</label>
    </ligand>
</feature>
<dbReference type="PROSITE" id="PS51387">
    <property type="entry name" value="FAD_PCMH"/>
    <property type="match status" value="1"/>
</dbReference>
<dbReference type="SUPFAM" id="SSF56176">
    <property type="entry name" value="FAD-binding/transporter-associated domain-like"/>
    <property type="match status" value="1"/>
</dbReference>
<feature type="binding site" evidence="20">
    <location>
        <position position="1045"/>
    </location>
    <ligand>
        <name>Mo-molybdopterin</name>
        <dbReference type="ChEBI" id="CHEBI:71302"/>
    </ligand>
    <ligandPart>
        <name>Mo</name>
        <dbReference type="ChEBI" id="CHEBI:28685"/>
    </ligandPart>
</feature>
<sequence length="1472" mass="161729">MATMELHPSITAVFKKKPLEFYLNGTRIELSDPNPQWTLLDFIRSQHGLKGTKLGCGEGGCGACTVVIQTLDTSQERKGRVRHLAVNACLFPLVGVVGKNVITVEGIGNSENPHPLQERMAKLHGSQCGFCTPGIVMSLYALIRNSYDPATKTFRLTESDVELEGHLDGNLCRCTGYKPILQAAKTFITEDLKGKIAISGETVHDLQDRECSEISYMSEGAVKTSFSCGRPGGCCRDPPKMTKESTSLSPDSSVKRSRDSSDTGSLEHVSVSESAISTPEEDETVSVSGTTFGKPMKSNEKESPDGSQVEGTKVKAGIDAPPPKIDSGIPQYSFAPYSTNTELIFPPALRKFENIPLYYGNSTHIWLRPVTLEQLLLVKGVYPSAKLVGGASEVQIEVRFKNLSFPISVYVSDIEALRQIDDPNNYEDLDTVNEVIFGANLSLTDIEAFCKDLSRKLGQRGSVLEAIRKQLRYFAGRQIRNVASLAGNIATASPVSDINPVLLACGAFLAAESKTRGPFGLEMSDFFTGYRTTTLPADAVITHIHIPLPELGVTEVTKAYKQSKRKDDDIAIVTAAFRVQLSWDGLISNISLAYGGMAPRTIEAKSTKRKLVGKKWHSSTTLDSAMAYLAHEFDLNFGAPGGMATYRKTLAISLFFRFWHEVISDLKLGEVNQDLITEIHRSISSGSRDDNNPHEQRVVGKQIPHLSALKQNTGEAQYVDDMPPQDRELFGAMVLSSRAHAKLVEVDWSPAIGPGLALGYVDKHSISKEANFWGSIVKDEPFFADGEVFSQGQPIGLVYAETALQAQAAARAVRIVYEDLPAILTIDEAIEAKSFFKHGKILKKGAAIEDKMDKAWEKCERVFEGTTRIGGQEHFYLETNAALIIPNLEDKTFEVWSSTQNTMETQEFVSQVTGVPSHRVNARVKRMGGAFGGKESRSVQLACLLAVAAKKEGRPMRCMLNRDEDMMTTGQRHPIQARWKVGCTSDGKLLALEADVYDNAGFSQDMSGAVMDRCCTHLDNCYEIPNVLIRGHVCKTNTHSNTAFRGFGGPQSMFITETYMTAIAEGLKIPIDELRHRNLYKEGQLTPFLQKIDQDWHVPLLLSQIREETNYDSRLATIQKFNSQHKWRKRGISMIPTKFGLSFATALHLNQAGASVMIYADGSILLHHGGTEMGQGLYTKMVQVAAQELNVPVDAIFTPDSTTYQIANASPTAASSGSDLNGMAIKDACDQLNARLAPFREKFGKDAPMKTLAHAAYLERVNLSANGFWKMPRIGYTWGNYNTETQKPMYYYFTQGVAISEIELDVLTGSHTVLRTDIKMDIGRSINPAIDYGQIEGAFVQGLGLFTMEESLWMQDGRLATTGPGTYKIPGFSDIPQEFNVSFLQGVEWGHLRSIQSSKGVGEPPLFLGASVLFALRMAVMSAREDNGVREPLVLDSPATPERLRLAIGDEILKRGTVVQKAGEKGFFVSVA</sequence>
<accession>A0A2J6PNL4</accession>
<dbReference type="InterPro" id="IPR016208">
    <property type="entry name" value="Ald_Oxase/xanthine_DH-like"/>
</dbReference>